<evidence type="ECO:0000313" key="2">
    <source>
        <dbReference type="EMBL" id="KZT53504.1"/>
    </source>
</evidence>
<protein>
    <submittedName>
        <fullName evidence="2">Uncharacterized protein</fullName>
    </submittedName>
</protein>
<evidence type="ECO:0000256" key="1">
    <source>
        <dbReference type="SAM" id="MobiDB-lite"/>
    </source>
</evidence>
<dbReference type="InParanoid" id="A0A165DTB7"/>
<feature type="compositionally biased region" description="Low complexity" evidence="1">
    <location>
        <begin position="276"/>
        <end position="286"/>
    </location>
</feature>
<feature type="compositionally biased region" description="Basic and acidic residues" evidence="1">
    <location>
        <begin position="288"/>
        <end position="301"/>
    </location>
</feature>
<feature type="region of interest" description="Disordered" evidence="1">
    <location>
        <begin position="150"/>
        <end position="301"/>
    </location>
</feature>
<dbReference type="AlphaFoldDB" id="A0A165DTB7"/>
<dbReference type="Proteomes" id="UP000076842">
    <property type="component" value="Unassembled WGS sequence"/>
</dbReference>
<feature type="region of interest" description="Disordered" evidence="1">
    <location>
        <begin position="1"/>
        <end position="39"/>
    </location>
</feature>
<organism evidence="2 3">
    <name type="scientific">Calocera cornea HHB12733</name>
    <dbReference type="NCBI Taxonomy" id="1353952"/>
    <lineage>
        <taxon>Eukaryota</taxon>
        <taxon>Fungi</taxon>
        <taxon>Dikarya</taxon>
        <taxon>Basidiomycota</taxon>
        <taxon>Agaricomycotina</taxon>
        <taxon>Dacrymycetes</taxon>
        <taxon>Dacrymycetales</taxon>
        <taxon>Dacrymycetaceae</taxon>
        <taxon>Calocera</taxon>
    </lineage>
</organism>
<feature type="compositionally biased region" description="Pro residues" evidence="1">
    <location>
        <begin position="184"/>
        <end position="193"/>
    </location>
</feature>
<evidence type="ECO:0000313" key="3">
    <source>
        <dbReference type="Proteomes" id="UP000076842"/>
    </source>
</evidence>
<feature type="compositionally biased region" description="Basic and acidic residues" evidence="1">
    <location>
        <begin position="215"/>
        <end position="231"/>
    </location>
</feature>
<name>A0A165DTB7_9BASI</name>
<dbReference type="EMBL" id="KV424035">
    <property type="protein sequence ID" value="KZT53504.1"/>
    <property type="molecule type" value="Genomic_DNA"/>
</dbReference>
<reference evidence="2 3" key="1">
    <citation type="journal article" date="2016" name="Mol. Biol. Evol.">
        <title>Comparative Genomics of Early-Diverging Mushroom-Forming Fungi Provides Insights into the Origins of Lignocellulose Decay Capabilities.</title>
        <authorList>
            <person name="Nagy L.G."/>
            <person name="Riley R."/>
            <person name="Tritt A."/>
            <person name="Adam C."/>
            <person name="Daum C."/>
            <person name="Floudas D."/>
            <person name="Sun H."/>
            <person name="Yadav J.S."/>
            <person name="Pangilinan J."/>
            <person name="Larsson K.H."/>
            <person name="Matsuura K."/>
            <person name="Barry K."/>
            <person name="Labutti K."/>
            <person name="Kuo R."/>
            <person name="Ohm R.A."/>
            <person name="Bhattacharya S.S."/>
            <person name="Shirouzu T."/>
            <person name="Yoshinaga Y."/>
            <person name="Martin F.M."/>
            <person name="Grigoriev I.V."/>
            <person name="Hibbett D.S."/>
        </authorList>
    </citation>
    <scope>NUCLEOTIDE SEQUENCE [LARGE SCALE GENOMIC DNA]</scope>
    <source>
        <strain evidence="2 3">HHB12733</strain>
    </source>
</reference>
<proteinExistence type="predicted"/>
<feature type="compositionally biased region" description="Polar residues" evidence="1">
    <location>
        <begin position="237"/>
        <end position="261"/>
    </location>
</feature>
<sequence length="301" mass="32856">MRSLRSGPVGAAWPAWPARTGRAEKAASLPQSHGREGKWPTTRHHVSLLSRHAQPDHDYYSRVHQQQQRIIQARRYEGGREVQWSCANSIRFDAPAPARAGQQPSRAVSLTPVASPCLCSFISPLPSRPPSPLPSNFAFHFLFLSLPSDTPEHPSRLPLPLPSSLPHPPPTHSHPLNRSTPDPLGRPTPPIPPHSDQHQGTQRALCTTGTPTEGPRAHEPTSLRAPRESPHPKRSQNRSTAGPSPWPTASQTRHSPDSTALRTYLARPGTPPAPSPLNSLRPLSSSAHSERLDSTRHNGSC</sequence>
<accession>A0A165DTB7</accession>
<feature type="compositionally biased region" description="Polar residues" evidence="1">
    <location>
        <begin position="198"/>
        <end position="211"/>
    </location>
</feature>
<feature type="compositionally biased region" description="Pro residues" evidence="1">
    <location>
        <begin position="157"/>
        <end position="172"/>
    </location>
</feature>
<keyword evidence="3" id="KW-1185">Reference proteome</keyword>
<gene>
    <name evidence="2" type="ORF">CALCODRAFT_49189</name>
</gene>